<comment type="subcellular location">
    <subcellularLocation>
        <location evidence="1">Membrane</location>
        <topology evidence="1">Multi-pass membrane protein</topology>
    </subcellularLocation>
</comment>
<evidence type="ECO:0000256" key="9">
    <source>
        <dbReference type="SAM" id="MobiDB-lite"/>
    </source>
</evidence>
<keyword evidence="3 8" id="KW-0812">Transmembrane</keyword>
<dbReference type="InterPro" id="IPR003280">
    <property type="entry name" value="2pore_dom_K_chnl"/>
</dbReference>
<feature type="domain" description="Potassium channel" evidence="11">
    <location>
        <begin position="210"/>
        <end position="283"/>
    </location>
</feature>
<keyword evidence="2 8" id="KW-0813">Transport</keyword>
<evidence type="ECO:0000256" key="8">
    <source>
        <dbReference type="RuleBase" id="RU003857"/>
    </source>
</evidence>
<dbReference type="GO" id="GO:0015271">
    <property type="term" value="F:outward rectifier potassium channel activity"/>
    <property type="evidence" value="ECO:0007669"/>
    <property type="project" value="TreeGrafter"/>
</dbReference>
<sequence length="621" mass="71134">MIIGAFLFLWLEEAAEKERIAKRNLEYEKERRLFIKRMEEILLDRSSRGDILKRREQVEEAVDHLRITLSIDPLPRLPEWSFTNSMYFAGTIFTTIGYGDIACETFYGRLATVIYAIFGIPLMLITLNELGKFLYKSINELFAMFNKIWAKLRKRLGLKTKGKDEAMNNDVEKGLRNGDNSRQQIQLKTSEEQAKAVSFHLMPVIVAVTCTFAWIFLCAGLFRLWEHQWTYGDSLYFMFISLLTVGLGDVNVQRRDLMVLCFIFVIIGLSLVSMCINVIQNSLEDLYRKLLLKILSDYQAALTKDGSHQTASMGVIKTLSLNKTAKYLMPMLSDTTKRSVMQKVQEEVRETGMEIPPIFEHFEEINQIINKKDLANDEEIQSTIVDQILRPNLQSAHSKSKNDQTMRVEVEDMASQTEISVKLERMGVEKEQQTERCGSTDEGIQTCSIEQRDAESMTTPSTSMSVDIQTDSVLCVDEDVQTFELLELADQEVQTDEKPTKNQRIQTPLPVLVDAEAQSEEINKDLEKIHGSRLHAARRRLRQAFHRSKARGIEDPTMLGWQEFDENNSSDEGSLDWDPIDGMHAEKQKPVSQLKKIFDESEAGTSTNSRQGSLMKRDSQQ</sequence>
<dbReference type="Pfam" id="PF07885">
    <property type="entry name" value="Ion_trans_2"/>
    <property type="match status" value="2"/>
</dbReference>
<accession>A0A915LDR5</accession>
<evidence type="ECO:0000313" key="13">
    <source>
        <dbReference type="WBParaSite" id="scaffold10105_cov254.g14520"/>
    </source>
</evidence>
<evidence type="ECO:0000256" key="10">
    <source>
        <dbReference type="SAM" id="Phobius"/>
    </source>
</evidence>
<comment type="similarity">
    <text evidence="8">Belongs to the two pore domain potassium channel (TC 1.A.1.8) family.</text>
</comment>
<evidence type="ECO:0000313" key="12">
    <source>
        <dbReference type="Proteomes" id="UP000887561"/>
    </source>
</evidence>
<name>A0A915LDR5_MELJA</name>
<keyword evidence="4 10" id="KW-1133">Transmembrane helix</keyword>
<keyword evidence="5 8" id="KW-0406">Ion transport</keyword>
<keyword evidence="7 8" id="KW-0407">Ion channel</keyword>
<organism evidence="12 13">
    <name type="scientific">Meloidogyne javanica</name>
    <name type="common">Root-knot nematode worm</name>
    <dbReference type="NCBI Taxonomy" id="6303"/>
    <lineage>
        <taxon>Eukaryota</taxon>
        <taxon>Metazoa</taxon>
        <taxon>Ecdysozoa</taxon>
        <taxon>Nematoda</taxon>
        <taxon>Chromadorea</taxon>
        <taxon>Rhabditida</taxon>
        <taxon>Tylenchina</taxon>
        <taxon>Tylenchomorpha</taxon>
        <taxon>Tylenchoidea</taxon>
        <taxon>Meloidogynidae</taxon>
        <taxon>Meloidogyninae</taxon>
        <taxon>Meloidogyne</taxon>
        <taxon>Meloidogyne incognita group</taxon>
    </lineage>
</organism>
<dbReference type="GO" id="GO:0005886">
    <property type="term" value="C:plasma membrane"/>
    <property type="evidence" value="ECO:0007669"/>
    <property type="project" value="TreeGrafter"/>
</dbReference>
<dbReference type="SUPFAM" id="SSF81324">
    <property type="entry name" value="Voltage-gated potassium channels"/>
    <property type="match status" value="2"/>
</dbReference>
<dbReference type="PANTHER" id="PTHR11003:SF312">
    <property type="entry name" value="POTASSIUM CHANNEL DOMAIN-CONTAINING PROTEIN"/>
    <property type="match status" value="1"/>
</dbReference>
<feature type="transmembrane region" description="Helical" evidence="10">
    <location>
        <begin position="197"/>
        <end position="222"/>
    </location>
</feature>
<keyword evidence="12" id="KW-1185">Reference proteome</keyword>
<dbReference type="PANTHER" id="PTHR11003">
    <property type="entry name" value="POTASSIUM CHANNEL, SUBFAMILY K"/>
    <property type="match status" value="1"/>
</dbReference>
<feature type="transmembrane region" description="Helical" evidence="10">
    <location>
        <begin position="259"/>
        <end position="279"/>
    </location>
</feature>
<dbReference type="AlphaFoldDB" id="A0A915LDR5"/>
<evidence type="ECO:0000256" key="6">
    <source>
        <dbReference type="ARBA" id="ARBA00023136"/>
    </source>
</evidence>
<dbReference type="GO" id="GO:0030322">
    <property type="term" value="P:stabilization of membrane potential"/>
    <property type="evidence" value="ECO:0007669"/>
    <property type="project" value="TreeGrafter"/>
</dbReference>
<feature type="compositionally biased region" description="Acidic residues" evidence="9">
    <location>
        <begin position="563"/>
        <end position="579"/>
    </location>
</feature>
<protein>
    <submittedName>
        <fullName evidence="13">Potassium channel domain-containing protein</fullName>
    </submittedName>
</protein>
<evidence type="ECO:0000256" key="7">
    <source>
        <dbReference type="ARBA" id="ARBA00023303"/>
    </source>
</evidence>
<keyword evidence="6 10" id="KW-0472">Membrane</keyword>
<feature type="compositionally biased region" description="Polar residues" evidence="9">
    <location>
        <begin position="603"/>
        <end position="612"/>
    </location>
</feature>
<dbReference type="PRINTS" id="PR01333">
    <property type="entry name" value="2POREKCHANEL"/>
</dbReference>
<evidence type="ECO:0000256" key="1">
    <source>
        <dbReference type="ARBA" id="ARBA00004141"/>
    </source>
</evidence>
<evidence type="ECO:0000256" key="5">
    <source>
        <dbReference type="ARBA" id="ARBA00023065"/>
    </source>
</evidence>
<evidence type="ECO:0000256" key="3">
    <source>
        <dbReference type="ARBA" id="ARBA00022692"/>
    </source>
</evidence>
<dbReference type="GO" id="GO:0022841">
    <property type="term" value="F:potassium ion leak channel activity"/>
    <property type="evidence" value="ECO:0007669"/>
    <property type="project" value="TreeGrafter"/>
</dbReference>
<feature type="domain" description="Potassium channel" evidence="11">
    <location>
        <begin position="79"/>
        <end position="135"/>
    </location>
</feature>
<evidence type="ECO:0000256" key="2">
    <source>
        <dbReference type="ARBA" id="ARBA00022448"/>
    </source>
</evidence>
<dbReference type="Proteomes" id="UP000887561">
    <property type="component" value="Unplaced"/>
</dbReference>
<dbReference type="InterPro" id="IPR013099">
    <property type="entry name" value="K_chnl_dom"/>
</dbReference>
<evidence type="ECO:0000259" key="11">
    <source>
        <dbReference type="Pfam" id="PF07885"/>
    </source>
</evidence>
<dbReference type="Gene3D" id="1.10.287.70">
    <property type="match status" value="1"/>
</dbReference>
<reference evidence="13" key="1">
    <citation type="submission" date="2022-11" db="UniProtKB">
        <authorList>
            <consortium name="WormBaseParasite"/>
        </authorList>
    </citation>
    <scope>IDENTIFICATION</scope>
</reference>
<evidence type="ECO:0000256" key="4">
    <source>
        <dbReference type="ARBA" id="ARBA00022989"/>
    </source>
</evidence>
<feature type="transmembrane region" description="Helical" evidence="10">
    <location>
        <begin position="106"/>
        <end position="127"/>
    </location>
</feature>
<proteinExistence type="inferred from homology"/>
<dbReference type="WBParaSite" id="scaffold10105_cov254.g14520">
    <property type="protein sequence ID" value="scaffold10105_cov254.g14520"/>
    <property type="gene ID" value="scaffold10105_cov254.g14520"/>
</dbReference>
<feature type="region of interest" description="Disordered" evidence="9">
    <location>
        <begin position="556"/>
        <end position="621"/>
    </location>
</feature>
<feature type="transmembrane region" description="Helical" evidence="10">
    <location>
        <begin position="234"/>
        <end position="252"/>
    </location>
</feature>